<feature type="compositionally biased region" description="Basic and acidic residues" evidence="1">
    <location>
        <begin position="168"/>
        <end position="177"/>
    </location>
</feature>
<dbReference type="AlphaFoldDB" id="A0A4Y2H582"/>
<feature type="region of interest" description="Disordered" evidence="1">
    <location>
        <begin position="126"/>
        <end position="177"/>
    </location>
</feature>
<accession>A0A4Y2H582</accession>
<feature type="compositionally biased region" description="Low complexity" evidence="1">
    <location>
        <begin position="62"/>
        <end position="73"/>
    </location>
</feature>
<name>A0A4Y2H582_ARAVE</name>
<evidence type="ECO:0000313" key="2">
    <source>
        <dbReference type="EMBL" id="GBM60667.1"/>
    </source>
</evidence>
<evidence type="ECO:0000256" key="1">
    <source>
        <dbReference type="SAM" id="MobiDB-lite"/>
    </source>
</evidence>
<gene>
    <name evidence="2" type="ORF">AVEN_112285_1</name>
</gene>
<feature type="compositionally biased region" description="Polar residues" evidence="1">
    <location>
        <begin position="74"/>
        <end position="83"/>
    </location>
</feature>
<organism evidence="2 3">
    <name type="scientific">Araneus ventricosus</name>
    <name type="common">Orbweaver spider</name>
    <name type="synonym">Epeira ventricosa</name>
    <dbReference type="NCBI Taxonomy" id="182803"/>
    <lineage>
        <taxon>Eukaryota</taxon>
        <taxon>Metazoa</taxon>
        <taxon>Ecdysozoa</taxon>
        <taxon>Arthropoda</taxon>
        <taxon>Chelicerata</taxon>
        <taxon>Arachnida</taxon>
        <taxon>Araneae</taxon>
        <taxon>Araneomorphae</taxon>
        <taxon>Entelegynae</taxon>
        <taxon>Araneoidea</taxon>
        <taxon>Araneidae</taxon>
        <taxon>Araneus</taxon>
    </lineage>
</organism>
<feature type="compositionally biased region" description="Basic residues" evidence="1">
    <location>
        <begin position="132"/>
        <end position="144"/>
    </location>
</feature>
<feature type="compositionally biased region" description="Basic and acidic residues" evidence="1">
    <location>
        <begin position="145"/>
        <end position="159"/>
    </location>
</feature>
<evidence type="ECO:0000313" key="3">
    <source>
        <dbReference type="Proteomes" id="UP000499080"/>
    </source>
</evidence>
<feature type="region of interest" description="Disordered" evidence="1">
    <location>
        <begin position="61"/>
        <end position="83"/>
    </location>
</feature>
<sequence length="177" mass="20577">MTPGEDYQNYQAVSKLPQLPLEKHHRRRDIDLYAPLQNDSKRFWQIFRVGQRTAAYWEDDSSSLSNSDYSLQDPDQSSYLSFSDSETFPTISKLLRTPEIPQKKSVTSRRKSLNYSTQKTVQSLFVSEDKKIKKKNPKDIKRKKESSEHNGKQHTKKIENQSGTLPKETLKHADTTN</sequence>
<proteinExistence type="predicted"/>
<comment type="caution">
    <text evidence="2">The sequence shown here is derived from an EMBL/GenBank/DDBJ whole genome shotgun (WGS) entry which is preliminary data.</text>
</comment>
<dbReference type="EMBL" id="BGPR01001733">
    <property type="protein sequence ID" value="GBM60667.1"/>
    <property type="molecule type" value="Genomic_DNA"/>
</dbReference>
<keyword evidence="3" id="KW-1185">Reference proteome</keyword>
<protein>
    <submittedName>
        <fullName evidence="2">Uncharacterized protein</fullName>
    </submittedName>
</protein>
<reference evidence="2 3" key="1">
    <citation type="journal article" date="2019" name="Sci. Rep.">
        <title>Orb-weaving spider Araneus ventricosus genome elucidates the spidroin gene catalogue.</title>
        <authorList>
            <person name="Kono N."/>
            <person name="Nakamura H."/>
            <person name="Ohtoshi R."/>
            <person name="Moran D.A.P."/>
            <person name="Shinohara A."/>
            <person name="Yoshida Y."/>
            <person name="Fujiwara M."/>
            <person name="Mori M."/>
            <person name="Tomita M."/>
            <person name="Arakawa K."/>
        </authorList>
    </citation>
    <scope>NUCLEOTIDE SEQUENCE [LARGE SCALE GENOMIC DNA]</scope>
</reference>
<dbReference type="Proteomes" id="UP000499080">
    <property type="component" value="Unassembled WGS sequence"/>
</dbReference>